<feature type="transmembrane region" description="Helical" evidence="2">
    <location>
        <begin position="93"/>
        <end position="114"/>
    </location>
</feature>
<proteinExistence type="predicted"/>
<evidence type="ECO:0000313" key="5">
    <source>
        <dbReference type="Proteomes" id="UP000290218"/>
    </source>
</evidence>
<dbReference type="AlphaFoldDB" id="A0A4Q1CBJ9"/>
<dbReference type="SMART" id="SM00670">
    <property type="entry name" value="PINc"/>
    <property type="match status" value="1"/>
</dbReference>
<evidence type="ECO:0000313" key="4">
    <source>
        <dbReference type="EMBL" id="RXK56477.1"/>
    </source>
</evidence>
<evidence type="ECO:0000259" key="3">
    <source>
        <dbReference type="PROSITE" id="PS50926"/>
    </source>
</evidence>
<comment type="caution">
    <text evidence="4">The sequence shown here is derived from an EMBL/GenBank/DDBJ whole genome shotgun (WGS) entry which is preliminary data.</text>
</comment>
<keyword evidence="2" id="KW-0812">Transmembrane</keyword>
<evidence type="ECO:0000256" key="2">
    <source>
        <dbReference type="SAM" id="Phobius"/>
    </source>
</evidence>
<feature type="transmembrane region" description="Helical" evidence="2">
    <location>
        <begin position="34"/>
        <end position="55"/>
    </location>
</feature>
<keyword evidence="2" id="KW-0472">Membrane</keyword>
<keyword evidence="2" id="KW-1133">Transmembrane helix</keyword>
<dbReference type="CDD" id="cd09877">
    <property type="entry name" value="PIN_YacL-like"/>
    <property type="match status" value="1"/>
</dbReference>
<dbReference type="RefSeq" id="WP_129047845.1">
    <property type="nucleotide sequence ID" value="NZ_SDHX01000001.1"/>
</dbReference>
<dbReference type="InterPro" id="IPR002716">
    <property type="entry name" value="PIN_dom"/>
</dbReference>
<organism evidence="4 5">
    <name type="scientific">Oleiharenicola lentus</name>
    <dbReference type="NCBI Taxonomy" id="2508720"/>
    <lineage>
        <taxon>Bacteria</taxon>
        <taxon>Pseudomonadati</taxon>
        <taxon>Verrucomicrobiota</taxon>
        <taxon>Opitutia</taxon>
        <taxon>Opitutales</taxon>
        <taxon>Opitutaceae</taxon>
        <taxon>Oleiharenicola</taxon>
    </lineage>
</organism>
<protein>
    <submittedName>
        <fullName evidence="4">Twitching motility protein PilT</fullName>
    </submittedName>
</protein>
<dbReference type="OrthoDB" id="9780734at2"/>
<accession>A0A4Q1CBJ9</accession>
<feature type="transmembrane region" description="Helical" evidence="2">
    <location>
        <begin position="62"/>
        <end position="81"/>
    </location>
</feature>
<reference evidence="4 5" key="1">
    <citation type="submission" date="2019-01" db="EMBL/GenBank/DDBJ databases">
        <title>Lacunisphaera sp. strain TWA-58.</title>
        <authorList>
            <person name="Chen W.-M."/>
        </authorList>
    </citation>
    <scope>NUCLEOTIDE SEQUENCE [LARGE SCALE GENOMIC DNA]</scope>
    <source>
        <strain evidence="4 5">TWA-58</strain>
    </source>
</reference>
<evidence type="ECO:0000256" key="1">
    <source>
        <dbReference type="ARBA" id="ARBA00022679"/>
    </source>
</evidence>
<feature type="domain" description="TRAM" evidence="3">
    <location>
        <begin position="266"/>
        <end position="327"/>
    </location>
</feature>
<gene>
    <name evidence="4" type="ORF">ESB00_11595</name>
</gene>
<dbReference type="Gene3D" id="3.40.50.1010">
    <property type="entry name" value="5'-nuclease"/>
    <property type="match status" value="1"/>
</dbReference>
<dbReference type="InterPro" id="IPR029060">
    <property type="entry name" value="PIN-like_dom_sf"/>
</dbReference>
<keyword evidence="1" id="KW-0808">Transferase</keyword>
<dbReference type="PROSITE" id="PS50926">
    <property type="entry name" value="TRAM"/>
    <property type="match status" value="1"/>
</dbReference>
<dbReference type="GO" id="GO:0016740">
    <property type="term" value="F:transferase activity"/>
    <property type="evidence" value="ECO:0007669"/>
    <property type="project" value="UniProtKB-KW"/>
</dbReference>
<dbReference type="EMBL" id="SDHX01000001">
    <property type="protein sequence ID" value="RXK56477.1"/>
    <property type="molecule type" value="Genomic_DNA"/>
</dbReference>
<dbReference type="SUPFAM" id="SSF88723">
    <property type="entry name" value="PIN domain-like"/>
    <property type="match status" value="1"/>
</dbReference>
<dbReference type="Proteomes" id="UP000290218">
    <property type="component" value="Unassembled WGS sequence"/>
</dbReference>
<dbReference type="Pfam" id="PF01850">
    <property type="entry name" value="PIN"/>
    <property type="match status" value="1"/>
</dbReference>
<keyword evidence="5" id="KW-1185">Reference proteome</keyword>
<feature type="transmembrane region" description="Helical" evidence="2">
    <location>
        <begin position="7"/>
        <end position="28"/>
    </location>
</feature>
<sequence length="337" mass="36882">MNKTLLVIRFIFIFLCIAASWLVCYTIKEWDDHRGLAMAIGLLIGVLVVLVDVLLKGFSLRGLTALTFGLGMGLVISWMLSNSPLLEEGDPQVLYLVRLALFVICTYLGTVIALRGKDDFNLVIPYVRFVPHEVDVPLVVVDTSALIDGRIARLCQSQFFSSALIIPTFVLNELQQVADSPDPVKQARGRRGLQVLNELRAIKHLDIRIHPSEVARRQDIEAKLVFLAQSMRAKLLTTDTNLASMAKFQGVPWLNVHALEEALRPELVIGESITVELLKPGKDEGQAVGYLSDGTLVVVNSGRAFVGKRVSAEIIGVLPSGNGKMIFANLLGEATAA</sequence>
<name>A0A4Q1CBJ9_9BACT</name>
<dbReference type="InterPro" id="IPR002792">
    <property type="entry name" value="TRAM_dom"/>
</dbReference>